<evidence type="ECO:0000313" key="2">
    <source>
        <dbReference type="EMBL" id="KAK2142448.1"/>
    </source>
</evidence>
<feature type="compositionally biased region" description="Basic and acidic residues" evidence="1">
    <location>
        <begin position="71"/>
        <end position="82"/>
    </location>
</feature>
<comment type="caution">
    <text evidence="2">The sequence shown here is derived from an EMBL/GenBank/DDBJ whole genome shotgun (WGS) entry which is preliminary data.</text>
</comment>
<organism evidence="2 3">
    <name type="scientific">Paralvinella palmiformis</name>
    <dbReference type="NCBI Taxonomy" id="53620"/>
    <lineage>
        <taxon>Eukaryota</taxon>
        <taxon>Metazoa</taxon>
        <taxon>Spiralia</taxon>
        <taxon>Lophotrochozoa</taxon>
        <taxon>Annelida</taxon>
        <taxon>Polychaeta</taxon>
        <taxon>Sedentaria</taxon>
        <taxon>Canalipalpata</taxon>
        <taxon>Terebellida</taxon>
        <taxon>Terebelliformia</taxon>
        <taxon>Alvinellidae</taxon>
        <taxon>Paralvinella</taxon>
    </lineage>
</organism>
<name>A0AAD9MSF6_9ANNE</name>
<feature type="compositionally biased region" description="Basic and acidic residues" evidence="1">
    <location>
        <begin position="31"/>
        <end position="41"/>
    </location>
</feature>
<proteinExistence type="predicted"/>
<gene>
    <name evidence="2" type="ORF">LSH36_952g00027</name>
</gene>
<keyword evidence="3" id="KW-1185">Reference proteome</keyword>
<evidence type="ECO:0000313" key="3">
    <source>
        <dbReference type="Proteomes" id="UP001208570"/>
    </source>
</evidence>
<dbReference type="Proteomes" id="UP001208570">
    <property type="component" value="Unassembled WGS sequence"/>
</dbReference>
<feature type="compositionally biased region" description="Basic and acidic residues" evidence="1">
    <location>
        <begin position="184"/>
        <end position="202"/>
    </location>
</feature>
<feature type="region of interest" description="Disordered" evidence="1">
    <location>
        <begin position="1"/>
        <end position="233"/>
    </location>
</feature>
<dbReference type="EMBL" id="JAODUP010000952">
    <property type="protein sequence ID" value="KAK2142448.1"/>
    <property type="molecule type" value="Genomic_DNA"/>
</dbReference>
<feature type="compositionally biased region" description="Basic and acidic residues" evidence="1">
    <location>
        <begin position="50"/>
        <end position="59"/>
    </location>
</feature>
<evidence type="ECO:0000256" key="1">
    <source>
        <dbReference type="SAM" id="MobiDB-lite"/>
    </source>
</evidence>
<accession>A0AAD9MSF6</accession>
<protein>
    <submittedName>
        <fullName evidence="2">Uncharacterized protein</fullName>
    </submittedName>
</protein>
<sequence length="233" mass="25658">MGLALHDTGDQDPGRLDATGRVLSGNSRIQGPDRGHPDTTDLGHAGTGHIQDRGRDRQEGSQGRNIPHEGQGQEKKAGERHPSTPVKKGRDNGQGSWSKSEVEKRKRSGSTSEESSPNHRTNGGNDHSTMRTKRTSGCTIDKENIDNMTENNKKQKHKDNRSRSRSPSRIHKKHKKHKRHKQKKVADGELDNVHEMDLDKVNSDTTTNTATVPTPPINSDLDKVTADTISATP</sequence>
<feature type="compositionally biased region" description="Basic residues" evidence="1">
    <location>
        <begin position="154"/>
        <end position="183"/>
    </location>
</feature>
<feature type="compositionally biased region" description="Polar residues" evidence="1">
    <location>
        <begin position="109"/>
        <end position="127"/>
    </location>
</feature>
<dbReference type="AlphaFoldDB" id="A0AAD9MSF6"/>
<reference evidence="2" key="1">
    <citation type="journal article" date="2023" name="Mol. Biol. Evol.">
        <title>Third-Generation Sequencing Reveals the Adaptive Role of the Epigenome in Three Deep-Sea Polychaetes.</title>
        <authorList>
            <person name="Perez M."/>
            <person name="Aroh O."/>
            <person name="Sun Y."/>
            <person name="Lan Y."/>
            <person name="Juniper S.K."/>
            <person name="Young C.R."/>
            <person name="Angers B."/>
            <person name="Qian P.Y."/>
        </authorList>
    </citation>
    <scope>NUCLEOTIDE SEQUENCE</scope>
    <source>
        <strain evidence="2">P08H-3</strain>
    </source>
</reference>